<dbReference type="RefSeq" id="WP_097244927.1">
    <property type="nucleotide sequence ID" value="NZ_JAMTCV010000001.1"/>
</dbReference>
<evidence type="ECO:0000313" key="3">
    <source>
        <dbReference type="Proteomes" id="UP000219565"/>
    </source>
</evidence>
<name>A0A285L757_9NOCA</name>
<keyword evidence="3" id="KW-1185">Reference proteome</keyword>
<feature type="transmembrane region" description="Helical" evidence="1">
    <location>
        <begin position="68"/>
        <end position="94"/>
    </location>
</feature>
<evidence type="ECO:0000313" key="2">
    <source>
        <dbReference type="EMBL" id="SNY80760.1"/>
    </source>
</evidence>
<dbReference type="AlphaFoldDB" id="A0A285L757"/>
<feature type="transmembrane region" description="Helical" evidence="1">
    <location>
        <begin position="25"/>
        <end position="48"/>
    </location>
</feature>
<dbReference type="EMBL" id="OBEG01000002">
    <property type="protein sequence ID" value="SNY80760.1"/>
    <property type="molecule type" value="Genomic_DNA"/>
</dbReference>
<keyword evidence="1" id="KW-1133">Transmembrane helix</keyword>
<keyword evidence="1" id="KW-0472">Membrane</keyword>
<keyword evidence="1" id="KW-0812">Transmembrane</keyword>
<organism evidence="2 3">
    <name type="scientific">Nocardia amikacinitolerans</name>
    <dbReference type="NCBI Taxonomy" id="756689"/>
    <lineage>
        <taxon>Bacteria</taxon>
        <taxon>Bacillati</taxon>
        <taxon>Actinomycetota</taxon>
        <taxon>Actinomycetes</taxon>
        <taxon>Mycobacteriales</taxon>
        <taxon>Nocardiaceae</taxon>
        <taxon>Nocardia</taxon>
    </lineage>
</organism>
<feature type="transmembrane region" description="Helical" evidence="1">
    <location>
        <begin position="137"/>
        <end position="155"/>
    </location>
</feature>
<feature type="transmembrane region" description="Helical" evidence="1">
    <location>
        <begin position="106"/>
        <end position="125"/>
    </location>
</feature>
<dbReference type="OrthoDB" id="3699727at2"/>
<evidence type="ECO:0000256" key="1">
    <source>
        <dbReference type="SAM" id="Phobius"/>
    </source>
</evidence>
<proteinExistence type="predicted"/>
<reference evidence="2 3" key="1">
    <citation type="submission" date="2017-09" db="EMBL/GenBank/DDBJ databases">
        <authorList>
            <person name="Ehlers B."/>
            <person name="Leendertz F.H."/>
        </authorList>
    </citation>
    <scope>NUCLEOTIDE SEQUENCE [LARGE SCALE GENOMIC DNA]</scope>
    <source>
        <strain evidence="2 3">DSM 45537</strain>
    </source>
</reference>
<protein>
    <submittedName>
        <fullName evidence="2">Uncharacterized protein</fullName>
    </submittedName>
</protein>
<sequence>MTALDKRADAPRTDDRGWIAEPLRLALMAVLTMSGLFTLAFEVLYLPVYLGTSHLPPAEDTTLVAAPLAAVAASGAFALPVTALLAAGLNVLFIAAMRTLTDSTRVALLPVIVWTFGFLACTFAGPGGDLMLLSDWPTLLLLLCGLIPPLVYVYLRPAPH</sequence>
<accession>A0A285L757</accession>
<dbReference type="STRING" id="1379680.GCA_001612615_04671"/>
<gene>
    <name evidence="2" type="ORF">SAMN04244553_2332</name>
</gene>
<dbReference type="Proteomes" id="UP000219565">
    <property type="component" value="Unassembled WGS sequence"/>
</dbReference>